<evidence type="ECO:0000313" key="2">
    <source>
        <dbReference type="EMBL" id="KAF4490734.1"/>
    </source>
</evidence>
<organism evidence="2 3">
    <name type="scientific">Colletotrichum fructicola (strain Nara gc5)</name>
    <name type="common">Anthracnose fungus</name>
    <name type="synonym">Colletotrichum gloeosporioides (strain Nara gc5)</name>
    <dbReference type="NCBI Taxonomy" id="1213859"/>
    <lineage>
        <taxon>Eukaryota</taxon>
        <taxon>Fungi</taxon>
        <taxon>Dikarya</taxon>
        <taxon>Ascomycota</taxon>
        <taxon>Pezizomycotina</taxon>
        <taxon>Sordariomycetes</taxon>
        <taxon>Hypocreomycetidae</taxon>
        <taxon>Glomerellales</taxon>
        <taxon>Glomerellaceae</taxon>
        <taxon>Colletotrichum</taxon>
        <taxon>Colletotrichum gloeosporioides species complex</taxon>
    </lineage>
</organism>
<sequence length="194" mass="21930">MRVHAQRGGYIGQKQQQQQQQQQQARRQQCSAEATHTHLDALRTHTYTHRYLGRERYRKKTEFSSAGTARRSNKQNLKNNRFRSSRPAACLPASFGLGLPSCLRPGAIPQNPPQKPIKIQPTRAHNPLPYGILHAHIGDSISLPALSHSRRIASPTSSISLVKWNKIKRPLFLGKQGTDRSVSSKTTRFPHCSW</sequence>
<dbReference type="OrthoDB" id="10602770at2759"/>
<dbReference type="Proteomes" id="UP000011096">
    <property type="component" value="Unassembled WGS sequence"/>
</dbReference>
<dbReference type="EMBL" id="ANPB02000001">
    <property type="protein sequence ID" value="KAF4490734.1"/>
    <property type="molecule type" value="Genomic_DNA"/>
</dbReference>
<reference evidence="2 3" key="1">
    <citation type="submission" date="2012-08" db="EMBL/GenBank/DDBJ databases">
        <authorList>
            <person name="Gan P.H.P."/>
            <person name="Ikeda K."/>
            <person name="Irieda H."/>
            <person name="Narusaka M."/>
            <person name="O'Connell R.J."/>
            <person name="Narusaka Y."/>
            <person name="Takano Y."/>
            <person name="Kubo Y."/>
            <person name="Shirasu K."/>
        </authorList>
    </citation>
    <scope>NUCLEOTIDE SEQUENCE [LARGE SCALE GENOMIC DNA]</scope>
    <source>
        <strain evidence="2 3">Nara gc5</strain>
    </source>
</reference>
<evidence type="ECO:0000313" key="3">
    <source>
        <dbReference type="Proteomes" id="UP000011096"/>
    </source>
</evidence>
<comment type="caution">
    <text evidence="2">The sequence shown here is derived from an EMBL/GenBank/DDBJ whole genome shotgun (WGS) entry which is preliminary data.</text>
</comment>
<feature type="compositionally biased region" description="Low complexity" evidence="1">
    <location>
        <begin position="1"/>
        <end position="29"/>
    </location>
</feature>
<protein>
    <submittedName>
        <fullName evidence="2">Uncharacterized protein</fullName>
    </submittedName>
</protein>
<feature type="region of interest" description="Disordered" evidence="1">
    <location>
        <begin position="1"/>
        <end position="33"/>
    </location>
</feature>
<evidence type="ECO:0000256" key="1">
    <source>
        <dbReference type="SAM" id="MobiDB-lite"/>
    </source>
</evidence>
<feature type="region of interest" description="Disordered" evidence="1">
    <location>
        <begin position="58"/>
        <end position="85"/>
    </location>
</feature>
<accession>A0A7J6JJ35</accession>
<reference evidence="2 3" key="2">
    <citation type="submission" date="2020-04" db="EMBL/GenBank/DDBJ databases">
        <title>Genome sequencing and assembly of multiple isolates from the Colletotrichum gloeosporioides species complex.</title>
        <authorList>
            <person name="Gan P."/>
            <person name="Shirasu K."/>
        </authorList>
    </citation>
    <scope>NUCLEOTIDE SEQUENCE [LARGE SCALE GENOMIC DNA]</scope>
    <source>
        <strain evidence="2 3">Nara gc5</strain>
    </source>
</reference>
<keyword evidence="3" id="KW-1185">Reference proteome</keyword>
<name>A0A7J6JJ35_COLFN</name>
<proteinExistence type="predicted"/>
<dbReference type="RefSeq" id="XP_066009635.1">
    <property type="nucleotide sequence ID" value="XM_066150749.1"/>
</dbReference>
<dbReference type="GeneID" id="43604190"/>
<gene>
    <name evidence="2" type="ORF">CGGC5_v000955</name>
</gene>
<dbReference type="InParanoid" id="A0A7J6JJ35"/>
<dbReference type="AlphaFoldDB" id="A0A7J6JJ35"/>